<feature type="coiled-coil region" evidence="1">
    <location>
        <begin position="1201"/>
        <end position="1228"/>
    </location>
</feature>
<feature type="region of interest" description="Disordered" evidence="2">
    <location>
        <begin position="1"/>
        <end position="62"/>
    </location>
</feature>
<feature type="coiled-coil region" evidence="1">
    <location>
        <begin position="503"/>
        <end position="530"/>
    </location>
</feature>
<feature type="compositionally biased region" description="Basic and acidic residues" evidence="2">
    <location>
        <begin position="268"/>
        <end position="287"/>
    </location>
</feature>
<feature type="region of interest" description="Disordered" evidence="2">
    <location>
        <begin position="652"/>
        <end position="671"/>
    </location>
</feature>
<feature type="compositionally biased region" description="Basic and acidic residues" evidence="2">
    <location>
        <begin position="1"/>
        <end position="14"/>
    </location>
</feature>
<comment type="caution">
    <text evidence="4">The sequence shown here is derived from an EMBL/GenBank/DDBJ whole genome shotgun (WGS) entry which is preliminary data.</text>
</comment>
<feature type="region of interest" description="Disordered" evidence="2">
    <location>
        <begin position="1494"/>
        <end position="1516"/>
    </location>
</feature>
<feature type="region of interest" description="Disordered" evidence="2">
    <location>
        <begin position="713"/>
        <end position="732"/>
    </location>
</feature>
<dbReference type="InterPro" id="IPR039322">
    <property type="entry name" value="MOM1"/>
</dbReference>
<feature type="region of interest" description="Disordered" evidence="2">
    <location>
        <begin position="94"/>
        <end position="119"/>
    </location>
</feature>
<proteinExistence type="predicted"/>
<feature type="region of interest" description="Disordered" evidence="2">
    <location>
        <begin position="1148"/>
        <end position="1173"/>
    </location>
</feature>
<keyword evidence="5" id="KW-1185">Reference proteome</keyword>
<reference evidence="5" key="1">
    <citation type="journal article" date="2020" name="Nat. Commun.">
        <title>Genome sequence of the cluster root forming white lupin.</title>
        <authorList>
            <person name="Hufnagel B."/>
            <person name="Marques A."/>
            <person name="Soriano A."/>
            <person name="Marques L."/>
            <person name="Divol F."/>
            <person name="Doumas P."/>
            <person name="Sallet E."/>
            <person name="Mancinotti D."/>
            <person name="Carrere S."/>
            <person name="Marande W."/>
            <person name="Arribat S."/>
            <person name="Keller J."/>
            <person name="Huneau C."/>
            <person name="Blein T."/>
            <person name="Aime D."/>
            <person name="Laguerre M."/>
            <person name="Taylor J."/>
            <person name="Schubert V."/>
            <person name="Nelson M."/>
            <person name="Geu-Flores F."/>
            <person name="Crespi M."/>
            <person name="Gallardo-Guerrero K."/>
            <person name="Delaux P.-M."/>
            <person name="Salse J."/>
            <person name="Berges H."/>
            <person name="Guyot R."/>
            <person name="Gouzy J."/>
            <person name="Peret B."/>
        </authorList>
    </citation>
    <scope>NUCLEOTIDE SEQUENCE [LARGE SCALE GENOMIC DNA]</scope>
    <source>
        <strain evidence="5">cv. Amiga</strain>
    </source>
</reference>
<dbReference type="PANTHER" id="PTHR35116">
    <property type="entry name" value="HELICASE PROTEIN MOM1"/>
    <property type="match status" value="1"/>
</dbReference>
<feature type="compositionally biased region" description="Polar residues" evidence="2">
    <location>
        <begin position="251"/>
        <end position="266"/>
    </location>
</feature>
<sequence length="1516" mass="166705">MDSNCERNLKRKEPPSPLAVTSKCSLPIILRRSERTKNPFSSTSLSQQQKKPKQQLEASSEVQIKRKMDSRIYKAVFIKPNTYNVSDCKEEPNKMEKLTSEGGNSGEGKVGEGYEGNPIDCKDVSKDGIMLSKDEEQLENSVTHETSGETERIRSDCREEDTLEMLESRNSILNINLTKNCVEFGKGEKTISSKRKGTMVDMHLDVSSMLVNDDSGNLIADADPSRLCGNTVGTSESCSKRIRPISLPDVQRNQTKLINNIDQPSSKPEGEKLSTGNKEGKSGDPVERPQSNNDEVRKQQRSLHLLLKPGIAKLCEVLCLPDDVKRMVDNCLEYIMNNRQICTEPVSILQAFQLSLCWTAAALLKHKLSREDSLVLAKRHLNFNCKIEEVNEIRRVMRKLKKDLLYHAGNCNIPGSSKASESSKGVYSNTEVTPKVKFTDTDISRSINVKQLLMQQEEDKKKLTADIEREKADFDIRYRVEWAAYLACSPNDATRTEKLKVFISEHTKRIDELKRQHEKHLKDLEAKQLEERWKFQESLPPHALLNLSASKKHRIEVEYLQTCDQERPYNGLVSDLGEGKSLNNIVEAMTRSGTWFGLSEGSDTNSPVVVSCSSPDELHTPLVKHAGSNEMDIMSSEDEPVSRNKWHDMAENEHDSQQNTIPTHSDCREQCSSGATSMAYEDEGRDRLSHESNRETCDGETSINSSGEVALAVHKSSNSNDQDEVPTSRQEKLDGTLLSKPVFDCSVESRLNRFSDSSKNMASSNLQSPEEHIPSATAISLPNCQNAAQILDNNIVSNTQNIAAALNSPSTDERTADVAMVNLLDKVVYAEMPGIVSFTDSPENVTCMNPPLSTEQSSGGIVNVSISDRDLPRPCGTACPSNGPDTKNTTLLNQLSLEEQHTDGDTLSISAEQITDEVPEISHEGVTVSVVDREVPVGMPGTVNCTDHLENATPFNSSSMGQLSDGILSSRPSWASSLSDSPATVSLFNQPSLEQQIPDKDSFSIPDGQITVMVQETNHEVAECHLTDSSVADKNTTLDHQEGAQPLSFVEPPPEQDTDVQMLNSLVSSPVDTIPANQSNHVSSVIESPGVMQHQSPSTEFLSSNQDLSNLPIATGFEHQRTIADAFSGPLPETSIEAPNQAVEQPASNLELNSHMPGGVRTQSSDRRNFSTPSEMNNHPIQTAAQVASMIFPPSCVDPLVNEVERIRKMTEQNMKNYEDVKLQLKSDFDKEFEELRRKYEIKFHEMDIGFQQTRKKLDTDHKTVILNKILADAFRFKCAEVRASGAPGVQQGACSAQQLCQLSRPRITTSPSLVSCSSSCAPPAATLLSSYTTTSSQNMEPPPIHATHNTSGIFSSVSLRLPNINSISSPSGNPQANGEMRAPAPHLQPYRPSTAVPSPSLGTIPHGVSSHPAPGNIPVTFSTFSHQPATYQSDPHSGHRPVNLAALPTTNVPAMDLRMGANSQSGINMQNVLQRMANMAIWNKSRFVTNSSSMPANSAPHQTTSSDVVCLSDDD</sequence>
<dbReference type="PANTHER" id="PTHR35116:SF2">
    <property type="entry name" value="ATP-DEPENDENT HELICASE FAMILY PROTEIN-RELATED"/>
    <property type="match status" value="1"/>
</dbReference>
<evidence type="ECO:0000256" key="1">
    <source>
        <dbReference type="SAM" id="Coils"/>
    </source>
</evidence>
<evidence type="ECO:0000256" key="2">
    <source>
        <dbReference type="SAM" id="MobiDB-lite"/>
    </source>
</evidence>
<organism evidence="4 5">
    <name type="scientific">Lupinus albus</name>
    <name type="common">White lupine</name>
    <name type="synonym">Lupinus termis</name>
    <dbReference type="NCBI Taxonomy" id="3870"/>
    <lineage>
        <taxon>Eukaryota</taxon>
        <taxon>Viridiplantae</taxon>
        <taxon>Streptophyta</taxon>
        <taxon>Embryophyta</taxon>
        <taxon>Tracheophyta</taxon>
        <taxon>Spermatophyta</taxon>
        <taxon>Magnoliopsida</taxon>
        <taxon>eudicotyledons</taxon>
        <taxon>Gunneridae</taxon>
        <taxon>Pentapetalae</taxon>
        <taxon>rosids</taxon>
        <taxon>fabids</taxon>
        <taxon>Fabales</taxon>
        <taxon>Fabaceae</taxon>
        <taxon>Papilionoideae</taxon>
        <taxon>50 kb inversion clade</taxon>
        <taxon>genistoids sensu lato</taxon>
        <taxon>core genistoids</taxon>
        <taxon>Genisteae</taxon>
        <taxon>Lupinus</taxon>
    </lineage>
</organism>
<evidence type="ECO:0000259" key="3">
    <source>
        <dbReference type="Pfam" id="PF25029"/>
    </source>
</evidence>
<keyword evidence="1" id="KW-0175">Coiled coil</keyword>
<feature type="compositionally biased region" description="Polar residues" evidence="2">
    <location>
        <begin position="715"/>
        <end position="728"/>
    </location>
</feature>
<feature type="region of interest" description="Disordered" evidence="2">
    <location>
        <begin position="220"/>
        <end position="299"/>
    </location>
</feature>
<evidence type="ECO:0000313" key="5">
    <source>
        <dbReference type="Proteomes" id="UP000447434"/>
    </source>
</evidence>
<dbReference type="GO" id="GO:0031507">
    <property type="term" value="P:heterochromatin formation"/>
    <property type="evidence" value="ECO:0007669"/>
    <property type="project" value="InterPro"/>
</dbReference>
<dbReference type="Proteomes" id="UP000447434">
    <property type="component" value="Chromosome 19"/>
</dbReference>
<feature type="domain" description="MOM1 alpha-helical" evidence="3">
    <location>
        <begin position="298"/>
        <end position="422"/>
    </location>
</feature>
<feature type="region of interest" description="Disordered" evidence="2">
    <location>
        <begin position="681"/>
        <end position="703"/>
    </location>
</feature>
<dbReference type="InterPro" id="IPR056882">
    <property type="entry name" value="MOM1_dom"/>
</dbReference>
<evidence type="ECO:0000313" key="4">
    <source>
        <dbReference type="EMBL" id="KAE9593187.1"/>
    </source>
</evidence>
<name>A0A6A4P3J4_LUPAL</name>
<gene>
    <name evidence="4" type="ORF">Lalb_Chr19g0137131</name>
</gene>
<protein>
    <recommendedName>
        <fullName evidence="3">MOM1 alpha-helical domain-containing protein</fullName>
    </recommendedName>
</protein>
<dbReference type="OrthoDB" id="1414316at2759"/>
<dbReference type="EMBL" id="WOCE01000019">
    <property type="protein sequence ID" value="KAE9593187.1"/>
    <property type="molecule type" value="Genomic_DNA"/>
</dbReference>
<dbReference type="Pfam" id="PF25029">
    <property type="entry name" value="MOM1"/>
    <property type="match status" value="1"/>
</dbReference>
<accession>A0A6A4P3J4</accession>
<feature type="compositionally biased region" description="Basic and acidic residues" evidence="2">
    <location>
        <begin position="682"/>
        <end position="697"/>
    </location>
</feature>
<feature type="compositionally biased region" description="Polar residues" evidence="2">
    <location>
        <begin position="1494"/>
        <end position="1508"/>
    </location>
</feature>
<dbReference type="Gene3D" id="6.10.250.1310">
    <property type="match status" value="1"/>
</dbReference>
<feature type="compositionally biased region" description="Gly residues" evidence="2">
    <location>
        <begin position="103"/>
        <end position="114"/>
    </location>
</feature>